<name>A0A182EI74_ONCOC</name>
<protein>
    <submittedName>
        <fullName evidence="4">Stress-induced protein</fullName>
    </submittedName>
</protein>
<proteinExistence type="predicted"/>
<dbReference type="STRING" id="42157.A0A182EI74"/>
<reference evidence="4" key="1">
    <citation type="submission" date="2016-06" db="UniProtKB">
        <authorList>
            <consortium name="WormBaseParasite"/>
        </authorList>
    </citation>
    <scope>IDENTIFICATION</scope>
</reference>
<evidence type="ECO:0000313" key="4">
    <source>
        <dbReference type="WBParaSite" id="nOo.2.0.1.t07803-RA"/>
    </source>
</evidence>
<reference evidence="2 3" key="2">
    <citation type="submission" date="2018-08" db="EMBL/GenBank/DDBJ databases">
        <authorList>
            <person name="Laetsch R D."/>
            <person name="Stevens L."/>
            <person name="Kumar S."/>
            <person name="Blaxter L. M."/>
        </authorList>
    </citation>
    <scope>NUCLEOTIDE SEQUENCE [LARGE SCALE GENOMIC DNA]</scope>
</reference>
<accession>A0A182EI74</accession>
<evidence type="ECO:0000313" key="2">
    <source>
        <dbReference type="EMBL" id="VDK87322.1"/>
    </source>
</evidence>
<feature type="region of interest" description="Disordered" evidence="1">
    <location>
        <begin position="1"/>
        <end position="53"/>
    </location>
</feature>
<gene>
    <name evidence="2" type="ORF">NOO_LOCUS7803</name>
</gene>
<dbReference type="Proteomes" id="UP000271087">
    <property type="component" value="Unassembled WGS sequence"/>
</dbReference>
<dbReference type="AlphaFoldDB" id="A0A182EI74"/>
<feature type="compositionally biased region" description="Basic and acidic residues" evidence="1">
    <location>
        <begin position="32"/>
        <end position="47"/>
    </location>
</feature>
<dbReference type="OrthoDB" id="10414265at2759"/>
<evidence type="ECO:0000256" key="1">
    <source>
        <dbReference type="SAM" id="MobiDB-lite"/>
    </source>
</evidence>
<evidence type="ECO:0000313" key="3">
    <source>
        <dbReference type="Proteomes" id="UP000271087"/>
    </source>
</evidence>
<dbReference type="WBParaSite" id="nOo.2.0.1.t07803-RA">
    <property type="protein sequence ID" value="nOo.2.0.1.t07803-RA"/>
    <property type="gene ID" value="nOo.2.0.1.g07803"/>
</dbReference>
<organism evidence="4">
    <name type="scientific">Onchocerca ochengi</name>
    <name type="common">Filarial nematode worm</name>
    <dbReference type="NCBI Taxonomy" id="42157"/>
    <lineage>
        <taxon>Eukaryota</taxon>
        <taxon>Metazoa</taxon>
        <taxon>Ecdysozoa</taxon>
        <taxon>Nematoda</taxon>
        <taxon>Chromadorea</taxon>
        <taxon>Rhabditida</taxon>
        <taxon>Spirurina</taxon>
        <taxon>Spiruromorpha</taxon>
        <taxon>Filarioidea</taxon>
        <taxon>Onchocercidae</taxon>
        <taxon>Onchocerca</taxon>
    </lineage>
</organism>
<feature type="compositionally biased region" description="Polar residues" evidence="1">
    <location>
        <begin position="14"/>
        <end position="31"/>
    </location>
</feature>
<feature type="compositionally biased region" description="Basic and acidic residues" evidence="1">
    <location>
        <begin position="1"/>
        <end position="13"/>
    </location>
</feature>
<sequence length="53" mass="5865">MSDRGRNDGEVKRNSISGGRPNSGSNASPRNSIKEERSERNERDRTGRTSSSE</sequence>
<keyword evidence="3" id="KW-1185">Reference proteome</keyword>
<dbReference type="EMBL" id="UYRW01002944">
    <property type="protein sequence ID" value="VDK87322.1"/>
    <property type="molecule type" value="Genomic_DNA"/>
</dbReference>